<dbReference type="PANTHER" id="PTHR33352:SF3">
    <property type="entry name" value="SLR1612 PROTEIN"/>
    <property type="match status" value="1"/>
</dbReference>
<organism evidence="2 3">
    <name type="scientific">Limnoraphis robusta CCNP1315</name>
    <dbReference type="NCBI Taxonomy" id="3110306"/>
    <lineage>
        <taxon>Bacteria</taxon>
        <taxon>Bacillati</taxon>
        <taxon>Cyanobacteriota</taxon>
        <taxon>Cyanophyceae</taxon>
        <taxon>Oscillatoriophycideae</taxon>
        <taxon>Oscillatoriales</taxon>
        <taxon>Sirenicapillariaceae</taxon>
        <taxon>Limnoraphis</taxon>
    </lineage>
</organism>
<name>A0ABU5TYU6_9CYAN</name>
<keyword evidence="2" id="KW-0540">Nuclease</keyword>
<feature type="domain" description="Putative restriction endonuclease" evidence="1">
    <location>
        <begin position="47"/>
        <end position="186"/>
    </location>
</feature>
<gene>
    <name evidence="2" type="ORF">VB854_14320</name>
</gene>
<comment type="caution">
    <text evidence="2">The sequence shown here is derived from an EMBL/GenBank/DDBJ whole genome shotgun (WGS) entry which is preliminary data.</text>
</comment>
<reference evidence="2 3" key="1">
    <citation type="submission" date="2023-12" db="EMBL/GenBank/DDBJ databases">
        <title>Baltic Sea Cyanobacteria.</title>
        <authorList>
            <person name="Delbaje E."/>
            <person name="Fewer D.P."/>
            <person name="Shishido T.K."/>
        </authorList>
    </citation>
    <scope>NUCLEOTIDE SEQUENCE [LARGE SCALE GENOMIC DNA]</scope>
    <source>
        <strain evidence="2 3">CCNP 1315</strain>
    </source>
</reference>
<protein>
    <submittedName>
        <fullName evidence="2">Uma2 family endonuclease</fullName>
    </submittedName>
</protein>
<dbReference type="Pfam" id="PF05685">
    <property type="entry name" value="Uma2"/>
    <property type="match status" value="1"/>
</dbReference>
<keyword evidence="3" id="KW-1185">Reference proteome</keyword>
<evidence type="ECO:0000313" key="2">
    <source>
        <dbReference type="EMBL" id="MEA5520119.1"/>
    </source>
</evidence>
<dbReference type="EMBL" id="JAYGHT010000074">
    <property type="protein sequence ID" value="MEA5520119.1"/>
    <property type="molecule type" value="Genomic_DNA"/>
</dbReference>
<dbReference type="InterPro" id="IPR008538">
    <property type="entry name" value="Uma2"/>
</dbReference>
<evidence type="ECO:0000313" key="3">
    <source>
        <dbReference type="Proteomes" id="UP001301728"/>
    </source>
</evidence>
<keyword evidence="2" id="KW-0378">Hydrolase</keyword>
<accession>A0ABU5TYU6</accession>
<proteinExistence type="predicted"/>
<evidence type="ECO:0000259" key="1">
    <source>
        <dbReference type="Pfam" id="PF05685"/>
    </source>
</evidence>
<dbReference type="Proteomes" id="UP001301728">
    <property type="component" value="Unassembled WGS sequence"/>
</dbReference>
<dbReference type="PANTHER" id="PTHR33352">
    <property type="entry name" value="SLR1095 PROTEIN"/>
    <property type="match status" value="1"/>
</dbReference>
<dbReference type="RefSeq" id="WP_323274448.1">
    <property type="nucleotide sequence ID" value="NZ_JAYGHT010000074.1"/>
</dbReference>
<dbReference type="CDD" id="cd06260">
    <property type="entry name" value="DUF820-like"/>
    <property type="match status" value="1"/>
</dbReference>
<dbReference type="GO" id="GO:0004519">
    <property type="term" value="F:endonuclease activity"/>
    <property type="evidence" value="ECO:0007669"/>
    <property type="project" value="UniProtKB-KW"/>
</dbReference>
<sequence>MPLTQSFYPTPSKDFNSLPNSLISEQFQLCQSRLLELTFTPPDYPADRVFSGSNINLYFDPRHPQQFKRPDWFGVLGVDKLYQRQNIRTSYVAWQESFNPFIVVEFLSSDTATEDLGQTPVGVDAIPTKWDVYERFLRIPYYILFDPETNQLEGFQMIGSHYEELEVKNQRLWIPELELGLGLCLDIYEGLERQWLRWYDVKGNLIELQKNQRQIGQPNPELIQKREQIDQQQKLGQKLTDRLKKFGLKVDSI</sequence>
<keyword evidence="2" id="KW-0255">Endonuclease</keyword>